<keyword evidence="8" id="KW-1185">Reference proteome</keyword>
<keyword evidence="2" id="KW-0378">Hydrolase</keyword>
<evidence type="ECO:0000313" key="7">
    <source>
        <dbReference type="EMBL" id="PIO58579.1"/>
    </source>
</evidence>
<dbReference type="PANTHER" id="PTHR42884">
    <property type="entry name" value="PROPROTEIN CONVERTASE SUBTILISIN/KEXIN-RELATED"/>
    <property type="match status" value="1"/>
</dbReference>
<dbReference type="InterPro" id="IPR036852">
    <property type="entry name" value="Peptidase_S8/S53_dom_sf"/>
</dbReference>
<comment type="caution">
    <text evidence="4">Lacks conserved residue(s) required for the propagation of feature annotation.</text>
</comment>
<keyword evidence="3" id="KW-0720">Serine protease</keyword>
<evidence type="ECO:0000313" key="8">
    <source>
        <dbReference type="Proteomes" id="UP000230423"/>
    </source>
</evidence>
<gene>
    <name evidence="7" type="ORF">TELCIR_19982</name>
</gene>
<feature type="non-terminal residue" evidence="7">
    <location>
        <position position="1"/>
    </location>
</feature>
<accession>A0A2G9TKS0</accession>
<dbReference type="Pfam" id="PF00082">
    <property type="entry name" value="Peptidase_S8"/>
    <property type="match status" value="1"/>
</dbReference>
<feature type="region of interest" description="Disordered" evidence="5">
    <location>
        <begin position="1"/>
        <end position="35"/>
    </location>
</feature>
<dbReference type="Gene3D" id="3.40.50.200">
    <property type="entry name" value="Peptidase S8/S53 domain"/>
    <property type="match status" value="1"/>
</dbReference>
<dbReference type="OrthoDB" id="300641at2759"/>
<evidence type="ECO:0000259" key="6">
    <source>
        <dbReference type="Pfam" id="PF00082"/>
    </source>
</evidence>
<dbReference type="GO" id="GO:0000139">
    <property type="term" value="C:Golgi membrane"/>
    <property type="evidence" value="ECO:0007669"/>
    <property type="project" value="TreeGrafter"/>
</dbReference>
<dbReference type="AlphaFoldDB" id="A0A2G9TKS0"/>
<dbReference type="PROSITE" id="PS51892">
    <property type="entry name" value="SUBTILASE"/>
    <property type="match status" value="1"/>
</dbReference>
<comment type="similarity">
    <text evidence="4">Belongs to the peptidase S8 family.</text>
</comment>
<proteinExistence type="inferred from homology"/>
<dbReference type="InterPro" id="IPR000209">
    <property type="entry name" value="Peptidase_S8/S53_dom"/>
</dbReference>
<dbReference type="GO" id="GO:0004252">
    <property type="term" value="F:serine-type endopeptidase activity"/>
    <property type="evidence" value="ECO:0007669"/>
    <property type="project" value="InterPro"/>
</dbReference>
<dbReference type="GO" id="GO:0016485">
    <property type="term" value="P:protein processing"/>
    <property type="evidence" value="ECO:0007669"/>
    <property type="project" value="TreeGrafter"/>
</dbReference>
<evidence type="ECO:0000256" key="4">
    <source>
        <dbReference type="PROSITE-ProRule" id="PRU01240"/>
    </source>
</evidence>
<sequence length="86" mass="9182">DDDMDSSHEDLKPSYDPSISHSFVRKQARGPDETHGTRCAGIIAMAANNSKCGVGVAHHCRLGGLTVLAENQFLNDAIEGDALAFK</sequence>
<protein>
    <recommendedName>
        <fullName evidence="6">Peptidase S8/S53 domain-containing protein</fullName>
    </recommendedName>
</protein>
<dbReference type="SUPFAM" id="SSF52743">
    <property type="entry name" value="Subtilisin-like"/>
    <property type="match status" value="1"/>
</dbReference>
<keyword evidence="1" id="KW-0645">Protease</keyword>
<feature type="domain" description="Peptidase S8/S53" evidence="6">
    <location>
        <begin position="1"/>
        <end position="83"/>
    </location>
</feature>
<dbReference type="InterPro" id="IPR022398">
    <property type="entry name" value="Peptidase_S8_His-AS"/>
</dbReference>
<organism evidence="7 8">
    <name type="scientific">Teladorsagia circumcincta</name>
    <name type="common">Brown stomach worm</name>
    <name type="synonym">Ostertagia circumcincta</name>
    <dbReference type="NCBI Taxonomy" id="45464"/>
    <lineage>
        <taxon>Eukaryota</taxon>
        <taxon>Metazoa</taxon>
        <taxon>Ecdysozoa</taxon>
        <taxon>Nematoda</taxon>
        <taxon>Chromadorea</taxon>
        <taxon>Rhabditida</taxon>
        <taxon>Rhabditina</taxon>
        <taxon>Rhabditomorpha</taxon>
        <taxon>Strongyloidea</taxon>
        <taxon>Trichostrongylidae</taxon>
        <taxon>Teladorsagia</taxon>
    </lineage>
</organism>
<reference evidence="7 8" key="1">
    <citation type="submission" date="2015-09" db="EMBL/GenBank/DDBJ databases">
        <title>Draft genome of the parasitic nematode Teladorsagia circumcincta isolate WARC Sus (inbred).</title>
        <authorList>
            <person name="Mitreva M."/>
        </authorList>
    </citation>
    <scope>NUCLEOTIDE SEQUENCE [LARGE SCALE GENOMIC DNA]</scope>
    <source>
        <strain evidence="7 8">S</strain>
    </source>
</reference>
<evidence type="ECO:0000256" key="1">
    <source>
        <dbReference type="ARBA" id="ARBA00022670"/>
    </source>
</evidence>
<feature type="compositionally biased region" description="Basic and acidic residues" evidence="5">
    <location>
        <begin position="1"/>
        <end position="13"/>
    </location>
</feature>
<evidence type="ECO:0000256" key="3">
    <source>
        <dbReference type="ARBA" id="ARBA00022825"/>
    </source>
</evidence>
<dbReference type="PROSITE" id="PS00137">
    <property type="entry name" value="SUBTILASE_HIS"/>
    <property type="match status" value="1"/>
</dbReference>
<name>A0A2G9TKS0_TELCI</name>
<evidence type="ECO:0000256" key="2">
    <source>
        <dbReference type="ARBA" id="ARBA00022801"/>
    </source>
</evidence>
<dbReference type="Proteomes" id="UP000230423">
    <property type="component" value="Unassembled WGS sequence"/>
</dbReference>
<dbReference type="PANTHER" id="PTHR42884:SF14">
    <property type="entry name" value="NEUROENDOCRINE CONVERTASE 1"/>
    <property type="match status" value="1"/>
</dbReference>
<dbReference type="EMBL" id="KZ360655">
    <property type="protein sequence ID" value="PIO58579.1"/>
    <property type="molecule type" value="Genomic_DNA"/>
</dbReference>
<dbReference type="GO" id="GO:0005802">
    <property type="term" value="C:trans-Golgi network"/>
    <property type="evidence" value="ECO:0007669"/>
    <property type="project" value="TreeGrafter"/>
</dbReference>
<evidence type="ECO:0000256" key="5">
    <source>
        <dbReference type="SAM" id="MobiDB-lite"/>
    </source>
</evidence>